<dbReference type="SUPFAM" id="SSF55979">
    <property type="entry name" value="DNA clamp"/>
    <property type="match status" value="1"/>
</dbReference>
<protein>
    <recommendedName>
        <fullName evidence="2">Checkpoint protein</fullName>
    </recommendedName>
</protein>
<comment type="similarity">
    <text evidence="1 2">Belongs to the HUS1 family.</text>
</comment>
<reference evidence="4" key="1">
    <citation type="submission" date="2025-08" db="UniProtKB">
        <authorList>
            <consortium name="RefSeq"/>
        </authorList>
    </citation>
    <scope>IDENTIFICATION</scope>
</reference>
<keyword evidence="3" id="KW-1185">Reference proteome</keyword>
<proteinExistence type="inferred from homology"/>
<dbReference type="PANTHER" id="PTHR12900:SF4">
    <property type="entry name" value="CHECKPOINT PROTEIN HUS1"/>
    <property type="match status" value="1"/>
</dbReference>
<dbReference type="PIRSF" id="PIRSF011312">
    <property type="entry name" value="Cell_cycle_HUS1"/>
    <property type="match status" value="1"/>
</dbReference>
<organism evidence="3 4">
    <name type="scientific">Echinops telfairi</name>
    <name type="common">Lesser hedgehog tenrec</name>
    <dbReference type="NCBI Taxonomy" id="9371"/>
    <lineage>
        <taxon>Eukaryota</taxon>
        <taxon>Metazoa</taxon>
        <taxon>Chordata</taxon>
        <taxon>Craniata</taxon>
        <taxon>Vertebrata</taxon>
        <taxon>Euteleostomi</taxon>
        <taxon>Mammalia</taxon>
        <taxon>Eutheria</taxon>
        <taxon>Afrotheria</taxon>
        <taxon>Tenrecidae</taxon>
        <taxon>Tenrecinae</taxon>
        <taxon>Echinops</taxon>
    </lineage>
</organism>
<evidence type="ECO:0000313" key="3">
    <source>
        <dbReference type="Proteomes" id="UP000694863"/>
    </source>
</evidence>
<dbReference type="RefSeq" id="XP_004708113.1">
    <property type="nucleotide sequence ID" value="XM_004708056.3"/>
</dbReference>
<name>A0ABM0IUK2_ECHTE</name>
<evidence type="ECO:0000313" key="4">
    <source>
        <dbReference type="RefSeq" id="XP_004708113.1"/>
    </source>
</evidence>
<dbReference type="Pfam" id="PF04005">
    <property type="entry name" value="Hus1"/>
    <property type="match status" value="1"/>
</dbReference>
<dbReference type="Gene3D" id="3.70.10.10">
    <property type="match status" value="1"/>
</dbReference>
<evidence type="ECO:0000256" key="1">
    <source>
        <dbReference type="ARBA" id="ARBA00005563"/>
    </source>
</evidence>
<sequence>MKFRAKIVDTACLNNFTRVSNMIAKLAKTCTLRISPDKLNFILLDKVANGGVSMWCELEQENFFNEFQMEGISEENNEIYIELTPENLSRALKTAQNARALKVKLTNKHFPCLTISIELLSISSSSRTVTHDIPIKVIPRKLWKDLQEPTVPESDVSIYLPVLKTMKSVVEKMKNISNHLIIEANLNGELNLKIETELVCVTTHFKDLGSPPLASESPSQSRNLEEMAEVRIDIRKFLQFLAGQQVNPTKALCNIVNNRVVHFDLLHEDVSLQYFIPALS</sequence>
<dbReference type="InterPro" id="IPR046938">
    <property type="entry name" value="DNA_clamp_sf"/>
</dbReference>
<accession>A0ABM0IUK2</accession>
<dbReference type="InterPro" id="IPR016580">
    <property type="entry name" value="HUS1"/>
</dbReference>
<dbReference type="Proteomes" id="UP000694863">
    <property type="component" value="Unplaced"/>
</dbReference>
<evidence type="ECO:0000256" key="2">
    <source>
        <dbReference type="PIRNR" id="PIRNR011312"/>
    </source>
</evidence>
<dbReference type="GeneID" id="101638081"/>
<dbReference type="InterPro" id="IPR007150">
    <property type="entry name" value="HUS1/Mec3"/>
</dbReference>
<gene>
    <name evidence="4" type="primary">HUS1</name>
</gene>
<dbReference type="PANTHER" id="PTHR12900">
    <property type="entry name" value="MITOTIC AND DNA DAMAGE CHECKPOINT PROTEIN HUS1"/>
    <property type="match status" value="1"/>
</dbReference>